<sequence>MFVDDGVVEVLNLEEGGAFNENVDDNLEANVLISNGAFNVRSAEDILRLFRGNVDDNHDAKILISSVRLLVFVMNNTVKDYEANSKFAMPDEYCLIVMHVTGVTSRCKSRFSSGSNWWETRRTPFLKTIDQLQCSILGDNGSAPCPSPLKYQAEFARLGVRTCELSHKSLNLCHLN</sequence>
<reference evidence="1 2" key="1">
    <citation type="submission" date="2020-09" db="EMBL/GenBank/DDBJ databases">
        <title>De no assembly of potato wild relative species, Solanum commersonii.</title>
        <authorList>
            <person name="Cho K."/>
        </authorList>
    </citation>
    <scope>NUCLEOTIDE SEQUENCE [LARGE SCALE GENOMIC DNA]</scope>
    <source>
        <strain evidence="1">LZ3.2</strain>
        <tissue evidence="1">Leaf</tissue>
    </source>
</reference>
<protein>
    <submittedName>
        <fullName evidence="1">Uncharacterized protein</fullName>
    </submittedName>
</protein>
<dbReference type="EMBL" id="JACXVP010000010">
    <property type="protein sequence ID" value="KAG5583058.1"/>
    <property type="molecule type" value="Genomic_DNA"/>
</dbReference>
<name>A0A9J5X577_SOLCO</name>
<gene>
    <name evidence="1" type="ORF">H5410_053685</name>
</gene>
<organism evidence="1 2">
    <name type="scientific">Solanum commersonii</name>
    <name type="common">Commerson's wild potato</name>
    <name type="synonym">Commerson's nightshade</name>
    <dbReference type="NCBI Taxonomy" id="4109"/>
    <lineage>
        <taxon>Eukaryota</taxon>
        <taxon>Viridiplantae</taxon>
        <taxon>Streptophyta</taxon>
        <taxon>Embryophyta</taxon>
        <taxon>Tracheophyta</taxon>
        <taxon>Spermatophyta</taxon>
        <taxon>Magnoliopsida</taxon>
        <taxon>eudicotyledons</taxon>
        <taxon>Gunneridae</taxon>
        <taxon>Pentapetalae</taxon>
        <taxon>asterids</taxon>
        <taxon>lamiids</taxon>
        <taxon>Solanales</taxon>
        <taxon>Solanaceae</taxon>
        <taxon>Solanoideae</taxon>
        <taxon>Solaneae</taxon>
        <taxon>Solanum</taxon>
    </lineage>
</organism>
<proteinExistence type="predicted"/>
<evidence type="ECO:0000313" key="2">
    <source>
        <dbReference type="Proteomes" id="UP000824120"/>
    </source>
</evidence>
<evidence type="ECO:0000313" key="1">
    <source>
        <dbReference type="EMBL" id="KAG5583058.1"/>
    </source>
</evidence>
<dbReference type="Proteomes" id="UP000824120">
    <property type="component" value="Chromosome 10"/>
</dbReference>
<comment type="caution">
    <text evidence="1">The sequence shown here is derived from an EMBL/GenBank/DDBJ whole genome shotgun (WGS) entry which is preliminary data.</text>
</comment>
<accession>A0A9J5X577</accession>
<dbReference type="AlphaFoldDB" id="A0A9J5X577"/>
<keyword evidence="2" id="KW-1185">Reference proteome</keyword>